<evidence type="ECO:0000313" key="2">
    <source>
        <dbReference type="Proteomes" id="UP000724874"/>
    </source>
</evidence>
<accession>A0A9P5THG3</accession>
<reference evidence="1" key="1">
    <citation type="submission" date="2020-11" db="EMBL/GenBank/DDBJ databases">
        <authorList>
            <consortium name="DOE Joint Genome Institute"/>
            <person name="Ahrendt S."/>
            <person name="Riley R."/>
            <person name="Andreopoulos W."/>
            <person name="LaButti K."/>
            <person name="Pangilinan J."/>
            <person name="Ruiz-duenas F.J."/>
            <person name="Barrasa J.M."/>
            <person name="Sanchez-Garcia M."/>
            <person name="Camarero S."/>
            <person name="Miyauchi S."/>
            <person name="Serrano A."/>
            <person name="Linde D."/>
            <person name="Babiker R."/>
            <person name="Drula E."/>
            <person name="Ayuso-Fernandez I."/>
            <person name="Pacheco R."/>
            <person name="Padilla G."/>
            <person name="Ferreira P."/>
            <person name="Barriuso J."/>
            <person name="Kellner H."/>
            <person name="Castanera R."/>
            <person name="Alfaro M."/>
            <person name="Ramirez L."/>
            <person name="Pisabarro A.G."/>
            <person name="Kuo A."/>
            <person name="Tritt A."/>
            <person name="Lipzen A."/>
            <person name="He G."/>
            <person name="Yan M."/>
            <person name="Ng V."/>
            <person name="Cullen D."/>
            <person name="Martin F."/>
            <person name="Rosso M.-N."/>
            <person name="Henrissat B."/>
            <person name="Hibbett D."/>
            <person name="Martinez A.T."/>
            <person name="Grigoriev I.V."/>
        </authorList>
    </citation>
    <scope>NUCLEOTIDE SEQUENCE</scope>
    <source>
        <strain evidence="1">AH 44721</strain>
    </source>
</reference>
<proteinExistence type="predicted"/>
<dbReference type="EMBL" id="JADNYJ010000129">
    <property type="protein sequence ID" value="KAF8881666.1"/>
    <property type="molecule type" value="Genomic_DNA"/>
</dbReference>
<name>A0A9P5THG3_GYMJU</name>
<protein>
    <submittedName>
        <fullName evidence="1">Uncharacterized protein</fullName>
    </submittedName>
</protein>
<comment type="caution">
    <text evidence="1">The sequence shown here is derived from an EMBL/GenBank/DDBJ whole genome shotgun (WGS) entry which is preliminary data.</text>
</comment>
<dbReference type="Proteomes" id="UP000724874">
    <property type="component" value="Unassembled WGS sequence"/>
</dbReference>
<dbReference type="AlphaFoldDB" id="A0A9P5THG3"/>
<organism evidence="1 2">
    <name type="scientific">Gymnopilus junonius</name>
    <name type="common">Spectacular rustgill mushroom</name>
    <name type="synonym">Gymnopilus spectabilis subsp. junonius</name>
    <dbReference type="NCBI Taxonomy" id="109634"/>
    <lineage>
        <taxon>Eukaryota</taxon>
        <taxon>Fungi</taxon>
        <taxon>Dikarya</taxon>
        <taxon>Basidiomycota</taxon>
        <taxon>Agaricomycotina</taxon>
        <taxon>Agaricomycetes</taxon>
        <taxon>Agaricomycetidae</taxon>
        <taxon>Agaricales</taxon>
        <taxon>Agaricineae</taxon>
        <taxon>Hymenogastraceae</taxon>
        <taxon>Gymnopilus</taxon>
    </lineage>
</organism>
<evidence type="ECO:0000313" key="1">
    <source>
        <dbReference type="EMBL" id="KAF8881666.1"/>
    </source>
</evidence>
<sequence>MTCAIKTSGIPSVPHFAPQRYVGSFGKSTTKARPLQPWGIKNPHDKTRFAHHTQLETAPPFMGCALSSGKRLTTRGEMQIMGGHLLPAVQYREVTFLAPRPVKSEARGTMDGVALPETSRCTALLMCYTLLWHQFNTDSDYVSESQGNFLSFFDNHPK</sequence>
<keyword evidence="2" id="KW-1185">Reference proteome</keyword>
<gene>
    <name evidence="1" type="ORF">CPB84DRAFT_235259</name>
</gene>